<dbReference type="InterPro" id="IPR025412">
    <property type="entry name" value="DUF4304"/>
</dbReference>
<organism evidence="1 2">
    <name type="scientific">Rufibacter roseus</name>
    <dbReference type="NCBI Taxonomy" id="1567108"/>
    <lineage>
        <taxon>Bacteria</taxon>
        <taxon>Pseudomonadati</taxon>
        <taxon>Bacteroidota</taxon>
        <taxon>Cytophagia</taxon>
        <taxon>Cytophagales</taxon>
        <taxon>Hymenobacteraceae</taxon>
        <taxon>Rufibacter</taxon>
    </lineage>
</organism>
<keyword evidence="2" id="KW-1185">Reference proteome</keyword>
<dbReference type="EMBL" id="JBHSYQ010000003">
    <property type="protein sequence ID" value="MFC6996397.1"/>
    <property type="molecule type" value="Genomic_DNA"/>
</dbReference>
<dbReference type="RefSeq" id="WP_066620226.1">
    <property type="nucleotide sequence ID" value="NZ_JBHSYQ010000003.1"/>
</dbReference>
<accession>A0ABW2DEW4</accession>
<reference evidence="2" key="1">
    <citation type="journal article" date="2019" name="Int. J. Syst. Evol. Microbiol.">
        <title>The Global Catalogue of Microorganisms (GCM) 10K type strain sequencing project: providing services to taxonomists for standard genome sequencing and annotation.</title>
        <authorList>
            <consortium name="The Broad Institute Genomics Platform"/>
            <consortium name="The Broad Institute Genome Sequencing Center for Infectious Disease"/>
            <person name="Wu L."/>
            <person name="Ma J."/>
        </authorList>
    </citation>
    <scope>NUCLEOTIDE SEQUENCE [LARGE SCALE GENOMIC DNA]</scope>
    <source>
        <strain evidence="2">CGMCC 4.7393</strain>
    </source>
</reference>
<gene>
    <name evidence="1" type="ORF">ACFQHR_02120</name>
</gene>
<evidence type="ECO:0000313" key="2">
    <source>
        <dbReference type="Proteomes" id="UP001596405"/>
    </source>
</evidence>
<dbReference type="Proteomes" id="UP001596405">
    <property type="component" value="Unassembled WGS sequence"/>
</dbReference>
<protein>
    <submittedName>
        <fullName evidence="1">DUF4304 domain-containing protein</fullName>
    </submittedName>
</protein>
<name>A0ABW2DEW4_9BACT</name>
<proteinExistence type="predicted"/>
<dbReference type="Pfam" id="PF14137">
    <property type="entry name" value="DUF4304"/>
    <property type="match status" value="1"/>
</dbReference>
<sequence length="153" mass="18197">MKTIAETKFNRILKEGFQEVLKPLGFKKKGNNFYLQLEELGQAINAQKSRWNTKDDISFTINVGVFLPDYWQSMVYNQGKPLPTFPSVYDCYSHKRIGQLRNQLDTWYDVDASTDEEKLIVEMKDNLVNYVLPYLNRVKTKEDFFYLFKKERE</sequence>
<comment type="caution">
    <text evidence="1">The sequence shown here is derived from an EMBL/GenBank/DDBJ whole genome shotgun (WGS) entry which is preliminary data.</text>
</comment>
<evidence type="ECO:0000313" key="1">
    <source>
        <dbReference type="EMBL" id="MFC6996397.1"/>
    </source>
</evidence>